<evidence type="ECO:0000313" key="10">
    <source>
        <dbReference type="EMBL" id="MBO1227486.1"/>
    </source>
</evidence>
<keyword evidence="6" id="KW-0486">Methionine biosynthesis</keyword>
<feature type="modified residue" description="N6-(pyridoxal phosphate)lysine" evidence="8">
    <location>
        <position position="196"/>
    </location>
</feature>
<dbReference type="AlphaFoldDB" id="A0A2T4SE54"/>
<protein>
    <recommendedName>
        <fullName evidence="3">cysteine-S-conjugate beta-lyase</fullName>
        <ecNumber evidence="3">4.4.1.13</ecNumber>
    </recommendedName>
</protein>
<dbReference type="Gene3D" id="3.40.640.10">
    <property type="entry name" value="Type I PLP-dependent aspartate aminotransferase-like (Major domain)"/>
    <property type="match status" value="1"/>
</dbReference>
<keyword evidence="4" id="KW-0028">Amino-acid biosynthesis</keyword>
<dbReference type="CDD" id="cd00614">
    <property type="entry name" value="CGS_like"/>
    <property type="match status" value="1"/>
</dbReference>
<dbReference type="GO" id="GO:0005737">
    <property type="term" value="C:cytoplasm"/>
    <property type="evidence" value="ECO:0007669"/>
    <property type="project" value="TreeGrafter"/>
</dbReference>
<dbReference type="Gene3D" id="3.90.1150.10">
    <property type="entry name" value="Aspartate Aminotransferase, domain 1"/>
    <property type="match status" value="1"/>
</dbReference>
<evidence type="ECO:0000256" key="4">
    <source>
        <dbReference type="ARBA" id="ARBA00022605"/>
    </source>
</evidence>
<reference evidence="11 12" key="1">
    <citation type="journal article" date="2016" name="Front. Microbiol.">
        <title>Comprehensive Phylogenetic Analysis of Bovine Non-aureus Staphylococci Species Based on Whole-Genome Sequencing.</title>
        <authorList>
            <person name="Naushad S."/>
            <person name="Barkema H.W."/>
            <person name="Luby C."/>
            <person name="Condas L.A."/>
            <person name="Nobrega D.B."/>
            <person name="Carson D.A."/>
            <person name="De Buck J."/>
        </authorList>
    </citation>
    <scope>NUCLEOTIDE SEQUENCE [LARGE SCALE GENOMIC DNA]</scope>
    <source>
        <strain evidence="11 12">SNUC 4337</strain>
    </source>
</reference>
<reference evidence="10 13" key="3">
    <citation type="submission" date="2021-03" db="EMBL/GenBank/DDBJ databases">
        <title>Staphylococci and Mammaliicocci in bats.</title>
        <authorList>
            <person name="Fountain K."/>
        </authorList>
    </citation>
    <scope>NUCLEOTIDE SEQUENCE [LARGE SCALE GENOMIC DNA]</scope>
    <source>
        <strain evidence="10 13">18_1_E_SW</strain>
    </source>
</reference>
<dbReference type="InterPro" id="IPR054542">
    <property type="entry name" value="Cys_met_metab_PP"/>
</dbReference>
<evidence type="ECO:0000256" key="7">
    <source>
        <dbReference type="ARBA" id="ARBA00023239"/>
    </source>
</evidence>
<accession>A0A2T4SE54</accession>
<evidence type="ECO:0000256" key="5">
    <source>
        <dbReference type="ARBA" id="ARBA00022898"/>
    </source>
</evidence>
<dbReference type="PANTHER" id="PTHR11808:SF50">
    <property type="entry name" value="CYSTATHIONINE BETA-LYASE"/>
    <property type="match status" value="1"/>
</dbReference>
<dbReference type="EC" id="4.4.1.13" evidence="3"/>
<dbReference type="InterPro" id="IPR053577">
    <property type="entry name" value="Trans-sulfuration_enzyme"/>
</dbReference>
<dbReference type="GO" id="GO:0016740">
    <property type="term" value="F:transferase activity"/>
    <property type="evidence" value="ECO:0007669"/>
    <property type="project" value="UniProtKB-KW"/>
</dbReference>
<dbReference type="PANTHER" id="PTHR11808">
    <property type="entry name" value="TRANS-SULFURATION ENZYME FAMILY MEMBER"/>
    <property type="match status" value="1"/>
</dbReference>
<dbReference type="RefSeq" id="WP_107643860.1">
    <property type="nucleotide sequence ID" value="NZ_CABIWM010000003.1"/>
</dbReference>
<keyword evidence="5 8" id="KW-0663">Pyridoxal phosphate</keyword>
<dbReference type="InterPro" id="IPR000277">
    <property type="entry name" value="Cys/Met-Metab_PyrdxlP-dep_enz"/>
</dbReference>
<evidence type="ECO:0000256" key="8">
    <source>
        <dbReference type="PIRSR" id="PIRSR001434-2"/>
    </source>
</evidence>
<comment type="similarity">
    <text evidence="2 9">Belongs to the trans-sulfuration enzymes family.</text>
</comment>
<dbReference type="SUPFAM" id="SSF53383">
    <property type="entry name" value="PLP-dependent transferases"/>
    <property type="match status" value="1"/>
</dbReference>
<keyword evidence="13" id="KW-1185">Reference proteome</keyword>
<reference evidence="11" key="2">
    <citation type="submission" date="2018-03" db="EMBL/GenBank/DDBJ databases">
        <authorList>
            <person name="Keele B.F."/>
        </authorList>
    </citation>
    <scope>NUCLEOTIDE SEQUENCE</scope>
    <source>
        <strain evidence="11">SNUC 4337</strain>
    </source>
</reference>
<evidence type="ECO:0000313" key="12">
    <source>
        <dbReference type="Proteomes" id="UP000240400"/>
    </source>
</evidence>
<gene>
    <name evidence="11" type="ORF">BUZ61_00620</name>
    <name evidence="10" type="ORF">J3T88_09250</name>
</gene>
<dbReference type="InterPro" id="IPR015422">
    <property type="entry name" value="PyrdxlP-dep_Trfase_small"/>
</dbReference>
<keyword evidence="7" id="KW-0456">Lyase</keyword>
<evidence type="ECO:0000256" key="9">
    <source>
        <dbReference type="RuleBase" id="RU362118"/>
    </source>
</evidence>
<dbReference type="Proteomes" id="UP000664081">
    <property type="component" value="Unassembled WGS sequence"/>
</dbReference>
<dbReference type="FunFam" id="3.40.640.10:FF:000120">
    <property type="entry name" value="Putative cystathionine beta-lyase"/>
    <property type="match status" value="1"/>
</dbReference>
<organism evidence="11 12">
    <name type="scientific">Staphylococcus nepalensis</name>
    <dbReference type="NCBI Taxonomy" id="214473"/>
    <lineage>
        <taxon>Bacteria</taxon>
        <taxon>Bacillati</taxon>
        <taxon>Bacillota</taxon>
        <taxon>Bacilli</taxon>
        <taxon>Bacillales</taxon>
        <taxon>Staphylococcaceae</taxon>
        <taxon>Staphylococcus</taxon>
    </lineage>
</organism>
<proteinExistence type="inferred from homology"/>
<dbReference type="Pfam" id="PF01053">
    <property type="entry name" value="Cys_Met_Meta_PP"/>
    <property type="match status" value="1"/>
</dbReference>
<dbReference type="InterPro" id="IPR015421">
    <property type="entry name" value="PyrdxlP-dep_Trfase_major"/>
</dbReference>
<evidence type="ECO:0000256" key="3">
    <source>
        <dbReference type="ARBA" id="ARBA00012224"/>
    </source>
</evidence>
<dbReference type="OrthoDB" id="9780685at2"/>
<evidence type="ECO:0000256" key="1">
    <source>
        <dbReference type="ARBA" id="ARBA00001933"/>
    </source>
</evidence>
<dbReference type="GO" id="GO:0019346">
    <property type="term" value="P:transsulfuration"/>
    <property type="evidence" value="ECO:0007669"/>
    <property type="project" value="InterPro"/>
</dbReference>
<evidence type="ECO:0000256" key="2">
    <source>
        <dbReference type="ARBA" id="ARBA00009077"/>
    </source>
</evidence>
<dbReference type="EMBL" id="PZHR01000002">
    <property type="protein sequence ID" value="PTK60823.1"/>
    <property type="molecule type" value="Genomic_DNA"/>
</dbReference>
<dbReference type="EMBL" id="JAFNLT010000007">
    <property type="protein sequence ID" value="MBO1227486.1"/>
    <property type="molecule type" value="Genomic_DNA"/>
</dbReference>
<name>A0A2T4SE54_9STAP</name>
<dbReference type="NCBIfam" id="NF043007">
    <property type="entry name" value="CysBLyMetC_Staph"/>
    <property type="match status" value="1"/>
</dbReference>
<evidence type="ECO:0000256" key="6">
    <source>
        <dbReference type="ARBA" id="ARBA00023167"/>
    </source>
</evidence>
<dbReference type="Proteomes" id="UP000240400">
    <property type="component" value="Unassembled WGS sequence"/>
</dbReference>
<comment type="caution">
    <text evidence="11">The sequence shown here is derived from an EMBL/GenBank/DDBJ whole genome shotgun (WGS) entry which is preliminary data.</text>
</comment>
<dbReference type="GO" id="GO:0047804">
    <property type="term" value="F:cysteine-S-conjugate beta-lyase activity"/>
    <property type="evidence" value="ECO:0007669"/>
    <property type="project" value="UniProtKB-EC"/>
</dbReference>
<dbReference type="InterPro" id="IPR015424">
    <property type="entry name" value="PyrdxlP-dep_Trfase"/>
</dbReference>
<dbReference type="GO" id="GO:0009086">
    <property type="term" value="P:methionine biosynthetic process"/>
    <property type="evidence" value="ECO:0007669"/>
    <property type="project" value="UniProtKB-KW"/>
</dbReference>
<evidence type="ECO:0000313" key="13">
    <source>
        <dbReference type="Proteomes" id="UP000664081"/>
    </source>
</evidence>
<evidence type="ECO:0000313" key="11">
    <source>
        <dbReference type="EMBL" id="PTK60823.1"/>
    </source>
</evidence>
<keyword evidence="10" id="KW-0808">Transferase</keyword>
<dbReference type="PROSITE" id="PS00868">
    <property type="entry name" value="CYS_MET_METAB_PP"/>
    <property type="match status" value="1"/>
</dbReference>
<comment type="cofactor">
    <cofactor evidence="1 9">
        <name>pyridoxal 5'-phosphate</name>
        <dbReference type="ChEBI" id="CHEBI:597326"/>
    </cofactor>
</comment>
<sequence>MSLSKETEVIFDANRGVDYDSANPPLYASSTFHQKVLGGDAKYDYARSGNPNRALLEEKLAALEGGDYAFAYASGIAAISAVLLTLNSGDHVILPDDVYGGTFRLTEQILTRFNIQFTTVDTTHLQEIEQAIQSNTKLVYIETPSNPLFKITDIKGVAQIAEQHKLLLAVDNTFMTPLGQSPLALGADIVVHSATKFLGGHSDIIAGAAITSNKEVADALYLLQNGTGTALSAHDSWTLSQHLKTLSVRFNQSVENAQKLYTFLSQREEIAEVYYPGNDALHLSQASHGGAVLGLRLKDETKAQAFVDALTLPLVSVSLGGVETILSHPATMSHAAVPKEVREARHITFGLFRLSVGLENADELIADLNYALKEAFNESTNQQTETEYFSR</sequence>
<dbReference type="GO" id="GO:0030170">
    <property type="term" value="F:pyridoxal phosphate binding"/>
    <property type="evidence" value="ECO:0007669"/>
    <property type="project" value="InterPro"/>
</dbReference>
<dbReference type="PIRSF" id="PIRSF001434">
    <property type="entry name" value="CGS"/>
    <property type="match status" value="1"/>
</dbReference>